<dbReference type="Gene3D" id="3.30.420.40">
    <property type="match status" value="2"/>
</dbReference>
<sequence>MSISTRPASGPGAASGSAGSTSAGAGSSSPGPGIPASGAGELLRVLRDGTPRTRAELAEQLGVARSTLGLRIDALLDTGLVGPGDDGISTGGRPPSRIALRPDARIVLAADLGAGHARIALTDLLGVTLAEHSADIRIADGPDAVIAWVADRAEELLAELGRSRDDLLAAGIGVPGPVDHGSGRPVSPPIMPGWNDVDVPRLLRERLDVPVFVDNDVNLAALGERTHAHPDVDDLLFVKVATGIGLGLVADGQLRRGAQGTAGDLGHVRVARGAGVRCTCGNEGCLEALAAWPAIAAALAADGLEVGSAGDLLALVESGDVRAVAAVRQAGRDLGEVLATCVNLINPSVIVIGGSLAQIGEQLLAGVREVVYSRSTPAATAALQITLSQTREHAAVYGASMLAIDAALSPDAVEELVRA</sequence>
<feature type="region of interest" description="Disordered" evidence="2">
    <location>
        <begin position="1"/>
        <end position="39"/>
    </location>
</feature>
<feature type="compositionally biased region" description="Low complexity" evidence="2">
    <location>
        <begin position="7"/>
        <end position="39"/>
    </location>
</feature>
<dbReference type="Gene3D" id="1.10.10.10">
    <property type="entry name" value="Winged helix-like DNA-binding domain superfamily/Winged helix DNA-binding domain"/>
    <property type="match status" value="1"/>
</dbReference>
<dbReference type="Proteomes" id="UP000553888">
    <property type="component" value="Unassembled WGS sequence"/>
</dbReference>
<dbReference type="PANTHER" id="PTHR18964">
    <property type="entry name" value="ROK (REPRESSOR, ORF, KINASE) FAMILY"/>
    <property type="match status" value="1"/>
</dbReference>
<accession>A0A852YB95</accession>
<dbReference type="InterPro" id="IPR000600">
    <property type="entry name" value="ROK"/>
</dbReference>
<dbReference type="InterPro" id="IPR036390">
    <property type="entry name" value="WH_DNA-bd_sf"/>
</dbReference>
<gene>
    <name evidence="3" type="ORF">BJ979_001190</name>
</gene>
<comment type="similarity">
    <text evidence="1">Belongs to the ROK (NagC/XylR) family.</text>
</comment>
<keyword evidence="3" id="KW-0418">Kinase</keyword>
<proteinExistence type="inferred from homology"/>
<dbReference type="RefSeq" id="WP_179566146.1">
    <property type="nucleotide sequence ID" value="NZ_JACBZY010000001.1"/>
</dbReference>
<evidence type="ECO:0000313" key="3">
    <source>
        <dbReference type="EMBL" id="NYG98564.1"/>
    </source>
</evidence>
<dbReference type="InterPro" id="IPR049874">
    <property type="entry name" value="ROK_cs"/>
</dbReference>
<evidence type="ECO:0000313" key="4">
    <source>
        <dbReference type="Proteomes" id="UP000553888"/>
    </source>
</evidence>
<dbReference type="InterPro" id="IPR043129">
    <property type="entry name" value="ATPase_NBD"/>
</dbReference>
<dbReference type="PROSITE" id="PS01125">
    <property type="entry name" value="ROK"/>
    <property type="match status" value="1"/>
</dbReference>
<comment type="caution">
    <text evidence="3">The sequence shown here is derived from an EMBL/GenBank/DDBJ whole genome shotgun (WGS) entry which is preliminary data.</text>
</comment>
<dbReference type="Pfam" id="PF00480">
    <property type="entry name" value="ROK"/>
    <property type="match status" value="1"/>
</dbReference>
<protein>
    <submittedName>
        <fullName evidence="3">Glucokinase</fullName>
        <ecNumber evidence="3">2.7.1.2</ecNumber>
    </submittedName>
</protein>
<dbReference type="AlphaFoldDB" id="A0A852YB95"/>
<keyword evidence="3" id="KW-0808">Transferase</keyword>
<dbReference type="EC" id="2.7.1.2" evidence="3"/>
<name>A0A852YB95_9MICO</name>
<dbReference type="InterPro" id="IPR036388">
    <property type="entry name" value="WH-like_DNA-bd_sf"/>
</dbReference>
<reference evidence="3 4" key="1">
    <citation type="submission" date="2020-07" db="EMBL/GenBank/DDBJ databases">
        <title>Sequencing the genomes of 1000 actinobacteria strains.</title>
        <authorList>
            <person name="Klenk H.-P."/>
        </authorList>
    </citation>
    <scope>NUCLEOTIDE SEQUENCE [LARGE SCALE GENOMIC DNA]</scope>
    <source>
        <strain evidence="3 4">DSM 23141</strain>
    </source>
</reference>
<evidence type="ECO:0000256" key="1">
    <source>
        <dbReference type="ARBA" id="ARBA00006479"/>
    </source>
</evidence>
<dbReference type="GO" id="GO:0004340">
    <property type="term" value="F:glucokinase activity"/>
    <property type="evidence" value="ECO:0007669"/>
    <property type="project" value="UniProtKB-EC"/>
</dbReference>
<keyword evidence="4" id="KW-1185">Reference proteome</keyword>
<dbReference type="SUPFAM" id="SSF53067">
    <property type="entry name" value="Actin-like ATPase domain"/>
    <property type="match status" value="1"/>
</dbReference>
<dbReference type="EMBL" id="JACBZY010000001">
    <property type="protein sequence ID" value="NYG98564.1"/>
    <property type="molecule type" value="Genomic_DNA"/>
</dbReference>
<organism evidence="3 4">
    <name type="scientific">Schumannella luteola</name>
    <dbReference type="NCBI Taxonomy" id="472059"/>
    <lineage>
        <taxon>Bacteria</taxon>
        <taxon>Bacillati</taxon>
        <taxon>Actinomycetota</taxon>
        <taxon>Actinomycetes</taxon>
        <taxon>Micrococcales</taxon>
        <taxon>Microbacteriaceae</taxon>
        <taxon>Schumannella</taxon>
    </lineage>
</organism>
<evidence type="ECO:0000256" key="2">
    <source>
        <dbReference type="SAM" id="MobiDB-lite"/>
    </source>
</evidence>
<dbReference type="PANTHER" id="PTHR18964:SF173">
    <property type="entry name" value="GLUCOKINASE"/>
    <property type="match status" value="1"/>
</dbReference>
<dbReference type="SUPFAM" id="SSF46785">
    <property type="entry name" value="Winged helix' DNA-binding domain"/>
    <property type="match status" value="1"/>
</dbReference>